<evidence type="ECO:0000256" key="5">
    <source>
        <dbReference type="ARBA" id="ARBA00023136"/>
    </source>
</evidence>
<evidence type="ECO:0000313" key="8">
    <source>
        <dbReference type="Proteomes" id="UP000246104"/>
    </source>
</evidence>
<feature type="transmembrane region" description="Helical" evidence="6">
    <location>
        <begin position="20"/>
        <end position="44"/>
    </location>
</feature>
<dbReference type="NCBIfam" id="TIGR02532">
    <property type="entry name" value="IV_pilin_GFxxxE"/>
    <property type="match status" value="1"/>
</dbReference>
<evidence type="ECO:0000256" key="6">
    <source>
        <dbReference type="SAM" id="Phobius"/>
    </source>
</evidence>
<dbReference type="InterPro" id="IPR000983">
    <property type="entry name" value="Bac_GSPG_pilin"/>
</dbReference>
<dbReference type="GO" id="GO:0015628">
    <property type="term" value="P:protein secretion by the type II secretion system"/>
    <property type="evidence" value="ECO:0007669"/>
    <property type="project" value="InterPro"/>
</dbReference>
<reference evidence="7 8" key="1">
    <citation type="submission" date="2018-02" db="EMBL/GenBank/DDBJ databases">
        <title>Genomic Reconstructions from Amazon Rainforest and Pasture Soil Reveal Novel Insights into the Physiology of Candidate Phyla in Tropical Sites.</title>
        <authorList>
            <person name="Kroeger M.E."/>
            <person name="Delmont T."/>
            <person name="Eren A.M."/>
            <person name="Guo J."/>
            <person name="Meyer K.M."/>
            <person name="Khan K."/>
            <person name="Rodrigues J.L.M."/>
            <person name="Bohannan B.J.M."/>
            <person name="Tringe S."/>
            <person name="Borges C.D."/>
            <person name="Tiedje J."/>
            <person name="Tsai S.M."/>
            <person name="Nusslein K."/>
        </authorList>
    </citation>
    <scope>NUCLEOTIDE SEQUENCE [LARGE SCALE GENOMIC DNA]</scope>
    <source>
        <strain evidence="7">Amazon FNV 2010 28 9</strain>
    </source>
</reference>
<dbReference type="GO" id="GO:0015627">
    <property type="term" value="C:type II protein secretion system complex"/>
    <property type="evidence" value="ECO:0007669"/>
    <property type="project" value="InterPro"/>
</dbReference>
<evidence type="ECO:0008006" key="9">
    <source>
        <dbReference type="Google" id="ProtNLM"/>
    </source>
</evidence>
<keyword evidence="3 6" id="KW-0812">Transmembrane</keyword>
<accession>A0A317JP48</accession>
<dbReference type="EMBL" id="PSRQ01000055">
    <property type="protein sequence ID" value="PWU22819.1"/>
    <property type="molecule type" value="Genomic_DNA"/>
</dbReference>
<dbReference type="Gene3D" id="3.30.700.10">
    <property type="entry name" value="Glycoprotein, Type 4 Pilin"/>
    <property type="match status" value="1"/>
</dbReference>
<keyword evidence="5 6" id="KW-0472">Membrane</keyword>
<keyword evidence="4 6" id="KW-1133">Transmembrane helix</keyword>
<evidence type="ECO:0000256" key="4">
    <source>
        <dbReference type="ARBA" id="ARBA00022989"/>
    </source>
</evidence>
<protein>
    <recommendedName>
        <fullName evidence="9">Type II secretion system protein GspG C-terminal domain-containing protein</fullName>
    </recommendedName>
</protein>
<comment type="subcellular location">
    <subcellularLocation>
        <location evidence="1">Membrane</location>
        <topology evidence="1">Single-pass membrane protein</topology>
    </subcellularLocation>
</comment>
<dbReference type="Proteomes" id="UP000246104">
    <property type="component" value="Unassembled WGS sequence"/>
</dbReference>
<sequence>MGFCKTIDHPRSTTRSGFTLIELLIVIAIIAILTGLLFTNFSGARERARDTRRKADFDTLKKALQTYYIDYGKFPSDGGGTTINGCGGSGTSICNWTSGTTAGSVFQAGSTVYTGVMPGDPLSPTQQYTYCTTGTVEGVSCSTVDYILWTKLENASDQDSKASQSRCGVSSGNVVAKVYMVCNQ</sequence>
<dbReference type="InterPro" id="IPR045584">
    <property type="entry name" value="Pilin-like"/>
</dbReference>
<keyword evidence="2" id="KW-0488">Methylation</keyword>
<gene>
    <name evidence="7" type="ORF">C5B42_05040</name>
</gene>
<dbReference type="PANTHER" id="PTHR30093">
    <property type="entry name" value="GENERAL SECRETION PATHWAY PROTEIN G"/>
    <property type="match status" value="1"/>
</dbReference>
<organism evidence="7 8">
    <name type="scientific">Candidatus Cerribacteria bacterium 'Amazon FNV 2010 28 9'</name>
    <dbReference type="NCBI Taxonomy" id="2081795"/>
    <lineage>
        <taxon>Bacteria</taxon>
        <taxon>Candidatus Cerribacteria</taxon>
    </lineage>
</organism>
<dbReference type="PRINTS" id="PR00813">
    <property type="entry name" value="BCTERIALGSPG"/>
</dbReference>
<evidence type="ECO:0000256" key="2">
    <source>
        <dbReference type="ARBA" id="ARBA00022481"/>
    </source>
</evidence>
<proteinExistence type="predicted"/>
<dbReference type="InterPro" id="IPR012902">
    <property type="entry name" value="N_methyl_site"/>
</dbReference>
<evidence type="ECO:0000256" key="3">
    <source>
        <dbReference type="ARBA" id="ARBA00022692"/>
    </source>
</evidence>
<evidence type="ECO:0000256" key="1">
    <source>
        <dbReference type="ARBA" id="ARBA00004167"/>
    </source>
</evidence>
<dbReference type="PANTHER" id="PTHR30093:SF44">
    <property type="entry name" value="TYPE II SECRETION SYSTEM CORE PROTEIN G"/>
    <property type="match status" value="1"/>
</dbReference>
<dbReference type="SUPFAM" id="SSF54523">
    <property type="entry name" value="Pili subunits"/>
    <property type="match status" value="1"/>
</dbReference>
<dbReference type="AlphaFoldDB" id="A0A317JP48"/>
<name>A0A317JP48_9BACT</name>
<dbReference type="GO" id="GO:0016020">
    <property type="term" value="C:membrane"/>
    <property type="evidence" value="ECO:0007669"/>
    <property type="project" value="UniProtKB-SubCell"/>
</dbReference>
<evidence type="ECO:0000313" key="7">
    <source>
        <dbReference type="EMBL" id="PWU22819.1"/>
    </source>
</evidence>
<dbReference type="PROSITE" id="PS00409">
    <property type="entry name" value="PROKAR_NTER_METHYL"/>
    <property type="match status" value="1"/>
</dbReference>
<comment type="caution">
    <text evidence="7">The sequence shown here is derived from an EMBL/GenBank/DDBJ whole genome shotgun (WGS) entry which is preliminary data.</text>
</comment>
<dbReference type="Pfam" id="PF07963">
    <property type="entry name" value="N_methyl"/>
    <property type="match status" value="1"/>
</dbReference>